<evidence type="ECO:0000313" key="1">
    <source>
        <dbReference type="EnsemblMetazoa" id="tetur09g00980.1"/>
    </source>
</evidence>
<accession>T1KCY2</accession>
<dbReference type="EMBL" id="CAEY01002001">
    <property type="status" value="NOT_ANNOTATED_CDS"/>
    <property type="molecule type" value="Genomic_DNA"/>
</dbReference>
<dbReference type="HOGENOM" id="CLU_2657636_0_0_1"/>
<organism evidence="1 2">
    <name type="scientific">Tetranychus urticae</name>
    <name type="common">Two-spotted spider mite</name>
    <dbReference type="NCBI Taxonomy" id="32264"/>
    <lineage>
        <taxon>Eukaryota</taxon>
        <taxon>Metazoa</taxon>
        <taxon>Ecdysozoa</taxon>
        <taxon>Arthropoda</taxon>
        <taxon>Chelicerata</taxon>
        <taxon>Arachnida</taxon>
        <taxon>Acari</taxon>
        <taxon>Acariformes</taxon>
        <taxon>Trombidiformes</taxon>
        <taxon>Prostigmata</taxon>
        <taxon>Eleutherengona</taxon>
        <taxon>Raphignathae</taxon>
        <taxon>Tetranychoidea</taxon>
        <taxon>Tetranychidae</taxon>
        <taxon>Tetranychus</taxon>
    </lineage>
</organism>
<evidence type="ECO:0000313" key="2">
    <source>
        <dbReference type="Proteomes" id="UP000015104"/>
    </source>
</evidence>
<reference evidence="2" key="1">
    <citation type="submission" date="2011-08" db="EMBL/GenBank/DDBJ databases">
        <authorList>
            <person name="Rombauts S."/>
        </authorList>
    </citation>
    <scope>NUCLEOTIDE SEQUENCE</scope>
    <source>
        <strain evidence="2">London</strain>
    </source>
</reference>
<reference evidence="1" key="2">
    <citation type="submission" date="2015-06" db="UniProtKB">
        <authorList>
            <consortium name="EnsemblMetazoa"/>
        </authorList>
    </citation>
    <scope>IDENTIFICATION</scope>
</reference>
<dbReference type="AlphaFoldDB" id="T1KCY2"/>
<name>T1KCY2_TETUR</name>
<keyword evidence="2" id="KW-1185">Reference proteome</keyword>
<dbReference type="Proteomes" id="UP000015104">
    <property type="component" value="Unassembled WGS sequence"/>
</dbReference>
<protein>
    <submittedName>
        <fullName evidence="1">Uncharacterized protein</fullName>
    </submittedName>
</protein>
<dbReference type="EnsemblMetazoa" id="tetur09g00980.1">
    <property type="protein sequence ID" value="tetur09g00980.1"/>
    <property type="gene ID" value="tetur09g00980"/>
</dbReference>
<sequence>MRLKMITGPALKRISGLTPIMPFVELYLRKSKYYEADHFVLDDLIDISYFPQLSSDLYFKMFGVNGYIRIVLTSRC</sequence>
<proteinExistence type="predicted"/>